<evidence type="ECO:0000313" key="2">
    <source>
        <dbReference type="EMBL" id="MTG90347.1"/>
    </source>
</evidence>
<dbReference type="InterPro" id="IPR011330">
    <property type="entry name" value="Glyco_hydro/deAcase_b/a-brl"/>
</dbReference>
<dbReference type="CDD" id="cd10959">
    <property type="entry name" value="CE4_NodB_like_3"/>
    <property type="match status" value="1"/>
</dbReference>
<feature type="domain" description="NodB homology" evidence="1">
    <location>
        <begin position="62"/>
        <end position="253"/>
    </location>
</feature>
<gene>
    <name evidence="2" type="ORF">GJV82_15585</name>
</gene>
<dbReference type="Proteomes" id="UP000440668">
    <property type="component" value="Unassembled WGS sequence"/>
</dbReference>
<protein>
    <submittedName>
        <fullName evidence="2">Polysaccharide deacetylase family protein</fullName>
    </submittedName>
</protein>
<dbReference type="GO" id="GO:0005975">
    <property type="term" value="P:carbohydrate metabolic process"/>
    <property type="evidence" value="ECO:0007669"/>
    <property type="project" value="InterPro"/>
</dbReference>
<dbReference type="EMBL" id="WMKA01000045">
    <property type="protein sequence ID" value="MTG90347.1"/>
    <property type="molecule type" value="Genomic_DNA"/>
</dbReference>
<reference evidence="2 3" key="1">
    <citation type="submission" date="2019-11" db="EMBL/GenBank/DDBJ databases">
        <title>Cellulosimicrobium composti sp. nov. isolated from a compost.</title>
        <authorList>
            <person name="Yang Y."/>
        </authorList>
    </citation>
    <scope>NUCLEOTIDE SEQUENCE [LARGE SCALE GENOMIC DNA]</scope>
    <source>
        <strain evidence="2 3">BIT-GX5</strain>
    </source>
</reference>
<name>A0A6N7ZLN7_9MICO</name>
<dbReference type="InterPro" id="IPR002509">
    <property type="entry name" value="NODB_dom"/>
</dbReference>
<dbReference type="InterPro" id="IPR050248">
    <property type="entry name" value="Polysacc_deacetylase_ArnD"/>
</dbReference>
<dbReference type="PANTHER" id="PTHR10587:SF137">
    <property type="entry name" value="4-DEOXY-4-FORMAMIDO-L-ARABINOSE-PHOSPHOUNDECAPRENOL DEFORMYLASE ARND-RELATED"/>
    <property type="match status" value="1"/>
</dbReference>
<dbReference type="PANTHER" id="PTHR10587">
    <property type="entry name" value="GLYCOSYL TRANSFERASE-RELATED"/>
    <property type="match status" value="1"/>
</dbReference>
<sequence>MTPAPTRTTKGRPMPDLVVRRRDIERDDPPAGAFRGVAYGRGLLPSFLTRSLGTFCVDTTDRVYSLTYDDGPDPRTTPGVLDTLARHGARATFFVLSDAARRHPAIVRRIVAEGHELALHGRDHTSLLTMDDDAAVAMVRDARAAVEDVAGERVRLYRPPYGEHTWGQARGVRRLGLELTIWSGDAFDWVHDEEEAVARRALASVFPGAILLLHDTRADPETLGPGERLPEFDRADVLDRILASTRARGYREATTGELTARYRRVRSMARERMARA</sequence>
<organism evidence="2 3">
    <name type="scientific">Cellulosimicrobium composti</name>
    <dbReference type="NCBI Taxonomy" id="2672572"/>
    <lineage>
        <taxon>Bacteria</taxon>
        <taxon>Bacillati</taxon>
        <taxon>Actinomycetota</taxon>
        <taxon>Actinomycetes</taxon>
        <taxon>Micrococcales</taxon>
        <taxon>Promicromonosporaceae</taxon>
        <taxon>Cellulosimicrobium</taxon>
    </lineage>
</organism>
<evidence type="ECO:0000313" key="3">
    <source>
        <dbReference type="Proteomes" id="UP000440668"/>
    </source>
</evidence>
<dbReference type="PROSITE" id="PS51677">
    <property type="entry name" value="NODB"/>
    <property type="match status" value="1"/>
</dbReference>
<dbReference type="Pfam" id="PF01522">
    <property type="entry name" value="Polysacc_deac_1"/>
    <property type="match status" value="1"/>
</dbReference>
<comment type="caution">
    <text evidence="2">The sequence shown here is derived from an EMBL/GenBank/DDBJ whole genome shotgun (WGS) entry which is preliminary data.</text>
</comment>
<dbReference type="AlphaFoldDB" id="A0A6N7ZLN7"/>
<accession>A0A6N7ZLN7</accession>
<proteinExistence type="predicted"/>
<dbReference type="GO" id="GO:0016810">
    <property type="term" value="F:hydrolase activity, acting on carbon-nitrogen (but not peptide) bonds"/>
    <property type="evidence" value="ECO:0007669"/>
    <property type="project" value="InterPro"/>
</dbReference>
<dbReference type="Gene3D" id="3.20.20.370">
    <property type="entry name" value="Glycoside hydrolase/deacetylase"/>
    <property type="match status" value="1"/>
</dbReference>
<evidence type="ECO:0000259" key="1">
    <source>
        <dbReference type="PROSITE" id="PS51677"/>
    </source>
</evidence>
<dbReference type="SUPFAM" id="SSF88713">
    <property type="entry name" value="Glycoside hydrolase/deacetylase"/>
    <property type="match status" value="1"/>
</dbReference>